<dbReference type="SUPFAM" id="SSF50129">
    <property type="entry name" value="GroES-like"/>
    <property type="match status" value="1"/>
</dbReference>
<comment type="similarity">
    <text evidence="5">Belongs to the zinc-containing alcohol dehydrogenase family.</text>
</comment>
<dbReference type="GO" id="GO:0008106">
    <property type="term" value="F:alcohol dehydrogenase (NADP+) activity"/>
    <property type="evidence" value="ECO:0007669"/>
    <property type="project" value="UniProtKB-ARBA"/>
</dbReference>
<dbReference type="GO" id="GO:0008270">
    <property type="term" value="F:zinc ion binding"/>
    <property type="evidence" value="ECO:0007669"/>
    <property type="project" value="InterPro"/>
</dbReference>
<keyword evidence="4" id="KW-0560">Oxidoreductase</keyword>
<dbReference type="InterPro" id="IPR002328">
    <property type="entry name" value="ADH_Zn_CS"/>
</dbReference>
<dbReference type="FunFam" id="3.40.50.720:FF:000022">
    <property type="entry name" value="Cinnamyl alcohol dehydrogenase"/>
    <property type="match status" value="1"/>
</dbReference>
<dbReference type="RefSeq" id="WP_131852186.1">
    <property type="nucleotide sequence ID" value="NZ_SKFH01000015.1"/>
</dbReference>
<comment type="cofactor">
    <cofactor evidence="1 5">
        <name>Zn(2+)</name>
        <dbReference type="ChEBI" id="CHEBI:29105"/>
    </cofactor>
</comment>
<proteinExistence type="inferred from homology"/>
<dbReference type="EMBL" id="SKFH01000015">
    <property type="protein sequence ID" value="TCZ70617.1"/>
    <property type="molecule type" value="Genomic_DNA"/>
</dbReference>
<dbReference type="Pfam" id="PF08240">
    <property type="entry name" value="ADH_N"/>
    <property type="match status" value="1"/>
</dbReference>
<comment type="caution">
    <text evidence="7">The sequence shown here is derived from an EMBL/GenBank/DDBJ whole genome shotgun (WGS) entry which is preliminary data.</text>
</comment>
<keyword evidence="2 5" id="KW-0479">Metal-binding</keyword>
<dbReference type="Proteomes" id="UP000295164">
    <property type="component" value="Unassembled WGS sequence"/>
</dbReference>
<evidence type="ECO:0000256" key="1">
    <source>
        <dbReference type="ARBA" id="ARBA00001947"/>
    </source>
</evidence>
<dbReference type="PANTHER" id="PTHR42683">
    <property type="entry name" value="ALDEHYDE REDUCTASE"/>
    <property type="match status" value="1"/>
</dbReference>
<evidence type="ECO:0000256" key="2">
    <source>
        <dbReference type="ARBA" id="ARBA00022723"/>
    </source>
</evidence>
<gene>
    <name evidence="7" type="ORF">E0486_10790</name>
</gene>
<accession>A0A4R4E3M6</accession>
<dbReference type="InterPro" id="IPR036291">
    <property type="entry name" value="NAD(P)-bd_dom_sf"/>
</dbReference>
<evidence type="ECO:0000259" key="6">
    <source>
        <dbReference type="SMART" id="SM00829"/>
    </source>
</evidence>
<name>A0A4R4E3M6_9BACT</name>
<sequence>MSLTKAYAAYDASSPLRDFSLERREPGPHDVQIEILYCGVCHSDIHQVRNEWGGSIYPMVPGHEIVGRVTAVGAHVKKFQVGDLAGVGCLVDSCRECSKCKEGLEQYCENGSVGTYNAYERDGKTVTYGGYSKQIVTTEDFVLKVSDKLDLKAVAPLLCAGITTWSPLRHWKVGKGHRVGVLGLGGLGHMAVKFAASFGAEVTMLSHSPSKEADAKRLGAHRFALTSNPGTLKELSGYFDFIIDTVSAPHDYNTYLNLLNTSGTMICVGAPPAPAQIAVFNLIMQRRSIAGSLIGGIPETQEMLDYCAEHGIVSDVEMIDIKNINEAYERMMKGDVKYRFVIDLATL</sequence>
<keyword evidence="3 5" id="KW-0862">Zinc</keyword>
<dbReference type="Pfam" id="PF00107">
    <property type="entry name" value="ADH_zinc_N"/>
    <property type="match status" value="1"/>
</dbReference>
<dbReference type="SMART" id="SM00829">
    <property type="entry name" value="PKS_ER"/>
    <property type="match status" value="1"/>
</dbReference>
<evidence type="ECO:0000313" key="8">
    <source>
        <dbReference type="Proteomes" id="UP000295164"/>
    </source>
</evidence>
<dbReference type="AlphaFoldDB" id="A0A4R4E3M6"/>
<dbReference type="Gene3D" id="3.40.50.720">
    <property type="entry name" value="NAD(P)-binding Rossmann-like Domain"/>
    <property type="match status" value="1"/>
</dbReference>
<protein>
    <submittedName>
        <fullName evidence="7">NAD(P)-dependent alcohol dehydrogenase</fullName>
    </submittedName>
</protein>
<evidence type="ECO:0000313" key="7">
    <source>
        <dbReference type="EMBL" id="TCZ70617.1"/>
    </source>
</evidence>
<dbReference type="InterPro" id="IPR013154">
    <property type="entry name" value="ADH-like_N"/>
</dbReference>
<dbReference type="OrthoDB" id="9806940at2"/>
<organism evidence="7 8">
    <name type="scientific">Flaviaesturariibacter aridisoli</name>
    <dbReference type="NCBI Taxonomy" id="2545761"/>
    <lineage>
        <taxon>Bacteria</taxon>
        <taxon>Pseudomonadati</taxon>
        <taxon>Bacteroidota</taxon>
        <taxon>Chitinophagia</taxon>
        <taxon>Chitinophagales</taxon>
        <taxon>Chitinophagaceae</taxon>
        <taxon>Flaviaestuariibacter</taxon>
    </lineage>
</organism>
<evidence type="ECO:0000256" key="5">
    <source>
        <dbReference type="RuleBase" id="RU361277"/>
    </source>
</evidence>
<dbReference type="CDD" id="cd05283">
    <property type="entry name" value="CAD1"/>
    <property type="match status" value="1"/>
</dbReference>
<dbReference type="InterPro" id="IPR047109">
    <property type="entry name" value="CAD-like"/>
</dbReference>
<feature type="domain" description="Enoyl reductase (ER)" evidence="6">
    <location>
        <begin position="14"/>
        <end position="342"/>
    </location>
</feature>
<evidence type="ECO:0000256" key="3">
    <source>
        <dbReference type="ARBA" id="ARBA00022833"/>
    </source>
</evidence>
<dbReference type="InterPro" id="IPR020843">
    <property type="entry name" value="ER"/>
</dbReference>
<evidence type="ECO:0000256" key="4">
    <source>
        <dbReference type="ARBA" id="ARBA00023002"/>
    </source>
</evidence>
<reference evidence="7 8" key="1">
    <citation type="submission" date="2019-03" db="EMBL/GenBank/DDBJ databases">
        <authorList>
            <person name="Kim M.K.M."/>
        </authorList>
    </citation>
    <scope>NUCLEOTIDE SEQUENCE [LARGE SCALE GENOMIC DNA]</scope>
    <source>
        <strain evidence="7 8">17J68-15</strain>
    </source>
</reference>
<dbReference type="PROSITE" id="PS00059">
    <property type="entry name" value="ADH_ZINC"/>
    <property type="match status" value="1"/>
</dbReference>
<dbReference type="InterPro" id="IPR011032">
    <property type="entry name" value="GroES-like_sf"/>
</dbReference>
<dbReference type="SUPFAM" id="SSF51735">
    <property type="entry name" value="NAD(P)-binding Rossmann-fold domains"/>
    <property type="match status" value="1"/>
</dbReference>
<dbReference type="Gene3D" id="3.90.180.10">
    <property type="entry name" value="Medium-chain alcohol dehydrogenases, catalytic domain"/>
    <property type="match status" value="1"/>
</dbReference>
<dbReference type="InterPro" id="IPR013149">
    <property type="entry name" value="ADH-like_C"/>
</dbReference>
<keyword evidence="8" id="KW-1185">Reference proteome</keyword>